<dbReference type="FunFam" id="2.10.25.10:FF:000506">
    <property type="entry name" value="Adhesion G protein-coupled receptor E1"/>
    <property type="match status" value="1"/>
</dbReference>
<dbReference type="SUPFAM" id="SSF82671">
    <property type="entry name" value="SEA domain"/>
    <property type="match status" value="1"/>
</dbReference>
<dbReference type="Pfam" id="PF01390">
    <property type="entry name" value="SEA"/>
    <property type="match status" value="1"/>
</dbReference>
<dbReference type="Gene3D" id="2.10.25.10">
    <property type="entry name" value="Laminin"/>
    <property type="match status" value="11"/>
</dbReference>
<feature type="domain" description="EGF-like" evidence="17">
    <location>
        <begin position="397"/>
        <end position="436"/>
    </location>
</feature>
<dbReference type="Pfam" id="PF14670">
    <property type="entry name" value="FXa_inhibition"/>
    <property type="match status" value="1"/>
</dbReference>
<dbReference type="InterPro" id="IPR036364">
    <property type="entry name" value="SEA_dom_sf"/>
</dbReference>
<name>A0A7M6DQ60_9CNID</name>
<proteinExistence type="predicted"/>
<evidence type="ECO:0000259" key="15">
    <source>
        <dbReference type="PROSITE" id="PS01180"/>
    </source>
</evidence>
<feature type="transmembrane region" description="Helical" evidence="14">
    <location>
        <begin position="1266"/>
        <end position="1286"/>
    </location>
</feature>
<dbReference type="SUPFAM" id="SSF49854">
    <property type="entry name" value="Spermadhesin, CUB domain"/>
    <property type="match status" value="1"/>
</dbReference>
<comment type="subcellular location">
    <subcellularLocation>
        <location evidence="1">Membrane</location>
        <topology evidence="1">Multi-pass membrane protein</topology>
    </subcellularLocation>
</comment>
<dbReference type="PROSITE" id="PS01187">
    <property type="entry name" value="EGF_CA"/>
    <property type="match status" value="5"/>
</dbReference>
<feature type="domain" description="EGF-like" evidence="17">
    <location>
        <begin position="234"/>
        <end position="274"/>
    </location>
</feature>
<keyword evidence="3 14" id="KW-0812">Transmembrane</keyword>
<dbReference type="SUPFAM" id="SSF57196">
    <property type="entry name" value="EGF/Laminin"/>
    <property type="match status" value="3"/>
</dbReference>
<evidence type="ECO:0000256" key="1">
    <source>
        <dbReference type="ARBA" id="ARBA00004141"/>
    </source>
</evidence>
<dbReference type="SUPFAM" id="SSF57184">
    <property type="entry name" value="Growth factor receptor domain"/>
    <property type="match status" value="3"/>
</dbReference>
<feature type="domain" description="EGF-like" evidence="17">
    <location>
        <begin position="111"/>
        <end position="152"/>
    </location>
</feature>
<feature type="domain" description="EGF-like" evidence="17">
    <location>
        <begin position="585"/>
        <end position="623"/>
    </location>
</feature>
<feature type="domain" description="EGF-like" evidence="17">
    <location>
        <begin position="275"/>
        <end position="313"/>
    </location>
</feature>
<reference evidence="20" key="1">
    <citation type="submission" date="2021-01" db="UniProtKB">
        <authorList>
            <consortium name="EnsemblMetazoa"/>
        </authorList>
    </citation>
    <scope>IDENTIFICATION</scope>
</reference>
<dbReference type="GO" id="GO:0005509">
    <property type="term" value="F:calcium ion binding"/>
    <property type="evidence" value="ECO:0007669"/>
    <property type="project" value="InterPro"/>
</dbReference>
<protein>
    <submittedName>
        <fullName evidence="20">Uncharacterized protein</fullName>
    </submittedName>
</protein>
<evidence type="ECO:0000259" key="18">
    <source>
        <dbReference type="PROSITE" id="PS50227"/>
    </source>
</evidence>
<evidence type="ECO:0000259" key="16">
    <source>
        <dbReference type="PROSITE" id="PS50024"/>
    </source>
</evidence>
<keyword evidence="4" id="KW-0732">Signal</keyword>
<dbReference type="Pfam" id="PF12947">
    <property type="entry name" value="EGF_3"/>
    <property type="match status" value="9"/>
</dbReference>
<dbReference type="InterPro" id="IPR000859">
    <property type="entry name" value="CUB_dom"/>
</dbReference>
<dbReference type="SMART" id="SM00179">
    <property type="entry name" value="EGF_CA"/>
    <property type="match status" value="11"/>
</dbReference>
<evidence type="ECO:0000256" key="14">
    <source>
        <dbReference type="SAM" id="Phobius"/>
    </source>
</evidence>
<dbReference type="InterPro" id="IPR001881">
    <property type="entry name" value="EGF-like_Ca-bd_dom"/>
</dbReference>
<dbReference type="Pfam" id="PF00002">
    <property type="entry name" value="7tm_2"/>
    <property type="match status" value="1"/>
</dbReference>
<keyword evidence="12" id="KW-0807">Transducer</keyword>
<dbReference type="OrthoDB" id="4405280at2759"/>
<feature type="domain" description="EGF-like" evidence="17">
    <location>
        <begin position="68"/>
        <end position="107"/>
    </location>
</feature>
<evidence type="ECO:0000313" key="21">
    <source>
        <dbReference type="Proteomes" id="UP000594262"/>
    </source>
</evidence>
<dbReference type="InterPro" id="IPR001879">
    <property type="entry name" value="GPCR_2_extracellular_dom"/>
</dbReference>
<evidence type="ECO:0000256" key="7">
    <source>
        <dbReference type="ARBA" id="ARBA00023040"/>
    </source>
</evidence>
<dbReference type="Gene3D" id="1.20.1070.10">
    <property type="entry name" value="Rhodopsin 7-helix transmembrane proteins"/>
    <property type="match status" value="1"/>
</dbReference>
<keyword evidence="9 13" id="KW-1015">Disulfide bond</keyword>
<evidence type="ECO:0000256" key="12">
    <source>
        <dbReference type="ARBA" id="ARBA00023224"/>
    </source>
</evidence>
<accession>A0A7M6DQ60</accession>
<evidence type="ECO:0000256" key="4">
    <source>
        <dbReference type="ARBA" id="ARBA00022729"/>
    </source>
</evidence>
<keyword evidence="11" id="KW-0325">Glycoprotein</keyword>
<dbReference type="InterPro" id="IPR018097">
    <property type="entry name" value="EGF_Ca-bd_CS"/>
</dbReference>
<keyword evidence="5" id="KW-0677">Repeat</keyword>
<feature type="domain" description="EGF-like" evidence="17">
    <location>
        <begin position="316"/>
        <end position="355"/>
    </location>
</feature>
<dbReference type="GO" id="GO:0008201">
    <property type="term" value="F:heparin binding"/>
    <property type="evidence" value="ECO:0007669"/>
    <property type="project" value="TreeGrafter"/>
</dbReference>
<evidence type="ECO:0000256" key="13">
    <source>
        <dbReference type="PROSITE-ProRule" id="PRU00076"/>
    </source>
</evidence>
<dbReference type="PANTHER" id="PTHR24042">
    <property type="entry name" value="NEL HOMOLOG"/>
    <property type="match status" value="1"/>
</dbReference>
<feature type="domain" description="EGF-like" evidence="17">
    <location>
        <begin position="193"/>
        <end position="233"/>
    </location>
</feature>
<keyword evidence="8 14" id="KW-0472">Membrane</keyword>
<dbReference type="Proteomes" id="UP000594262">
    <property type="component" value="Unplaced"/>
</dbReference>
<evidence type="ECO:0000259" key="19">
    <source>
        <dbReference type="PROSITE" id="PS50261"/>
    </source>
</evidence>
<feature type="transmembrane region" description="Helical" evidence="14">
    <location>
        <begin position="1390"/>
        <end position="1409"/>
    </location>
</feature>
<dbReference type="InterPro" id="IPR000152">
    <property type="entry name" value="EGF-type_Asp/Asn_hydroxyl_site"/>
</dbReference>
<dbReference type="EnsemblMetazoa" id="CLYHEMT021769.1">
    <property type="protein sequence ID" value="CLYHEMP021769.1"/>
    <property type="gene ID" value="CLYHEMG021769"/>
</dbReference>
<organism evidence="20 21">
    <name type="scientific">Clytia hemisphaerica</name>
    <dbReference type="NCBI Taxonomy" id="252671"/>
    <lineage>
        <taxon>Eukaryota</taxon>
        <taxon>Metazoa</taxon>
        <taxon>Cnidaria</taxon>
        <taxon>Hydrozoa</taxon>
        <taxon>Hydroidolina</taxon>
        <taxon>Leptothecata</taxon>
        <taxon>Obeliida</taxon>
        <taxon>Clytiidae</taxon>
        <taxon>Clytia</taxon>
    </lineage>
</organism>
<feature type="domain" description="EGF-like" evidence="17">
    <location>
        <begin position="356"/>
        <end position="394"/>
    </location>
</feature>
<dbReference type="InterPro" id="IPR036445">
    <property type="entry name" value="GPCR_2_extracell_dom_sf"/>
</dbReference>
<feature type="transmembrane region" description="Helical" evidence="14">
    <location>
        <begin position="1190"/>
        <end position="1212"/>
    </location>
</feature>
<evidence type="ECO:0000256" key="8">
    <source>
        <dbReference type="ARBA" id="ARBA00023136"/>
    </source>
</evidence>
<dbReference type="FunFam" id="2.10.25.10:FF:000038">
    <property type="entry name" value="Fibrillin 2"/>
    <property type="match status" value="7"/>
</dbReference>
<feature type="domain" description="EGF-like" evidence="17">
    <location>
        <begin position="153"/>
        <end position="192"/>
    </location>
</feature>
<feature type="domain" description="G-protein coupled receptors family 2 profile 2" evidence="19">
    <location>
        <begin position="1156"/>
        <end position="1410"/>
    </location>
</feature>
<keyword evidence="6 14" id="KW-1133">Transmembrane helix</keyword>
<keyword evidence="2 13" id="KW-0245">EGF-like domain</keyword>
<evidence type="ECO:0000259" key="17">
    <source>
        <dbReference type="PROSITE" id="PS50026"/>
    </source>
</evidence>
<dbReference type="InterPro" id="IPR024731">
    <property type="entry name" value="NELL2-like_EGF"/>
</dbReference>
<dbReference type="Pfam" id="PF07645">
    <property type="entry name" value="EGF_CA"/>
    <property type="match status" value="1"/>
</dbReference>
<dbReference type="GO" id="GO:0016020">
    <property type="term" value="C:membrane"/>
    <property type="evidence" value="ECO:0007669"/>
    <property type="project" value="UniProtKB-SubCell"/>
</dbReference>
<keyword evidence="10" id="KW-0675">Receptor</keyword>
<dbReference type="InterPro" id="IPR000082">
    <property type="entry name" value="SEA_dom"/>
</dbReference>
<dbReference type="InterPro" id="IPR009017">
    <property type="entry name" value="GFP"/>
</dbReference>
<dbReference type="Gene3D" id="4.10.1240.10">
    <property type="entry name" value="GPCR, family 2, extracellular hormone receptor domain"/>
    <property type="match status" value="1"/>
</dbReference>
<dbReference type="PROSITE" id="PS50024">
    <property type="entry name" value="SEA"/>
    <property type="match status" value="1"/>
</dbReference>
<dbReference type="PROSITE" id="PS50026">
    <property type="entry name" value="EGF_3"/>
    <property type="match status" value="11"/>
</dbReference>
<dbReference type="GO" id="GO:0007166">
    <property type="term" value="P:cell surface receptor signaling pathway"/>
    <property type="evidence" value="ECO:0007669"/>
    <property type="project" value="InterPro"/>
</dbReference>
<evidence type="ECO:0000256" key="6">
    <source>
        <dbReference type="ARBA" id="ARBA00022989"/>
    </source>
</evidence>
<evidence type="ECO:0000313" key="20">
    <source>
        <dbReference type="EnsemblMetazoa" id="CLYHEMP021769.1"/>
    </source>
</evidence>
<dbReference type="PROSITE" id="PS01186">
    <property type="entry name" value="EGF_2"/>
    <property type="match status" value="7"/>
</dbReference>
<dbReference type="InterPro" id="IPR000742">
    <property type="entry name" value="EGF"/>
</dbReference>
<keyword evidence="7" id="KW-0297">G-protein coupled receptor</keyword>
<comment type="caution">
    <text evidence="13">Lacks conserved residue(s) required for the propagation of feature annotation.</text>
</comment>
<dbReference type="PROSITE" id="PS01180">
    <property type="entry name" value="CUB"/>
    <property type="match status" value="1"/>
</dbReference>
<dbReference type="InterPro" id="IPR000832">
    <property type="entry name" value="GPCR_2_secretin-like"/>
</dbReference>
<evidence type="ECO:0000256" key="10">
    <source>
        <dbReference type="ARBA" id="ARBA00023170"/>
    </source>
</evidence>
<dbReference type="GO" id="GO:0004930">
    <property type="term" value="F:G protein-coupled receptor activity"/>
    <property type="evidence" value="ECO:0007669"/>
    <property type="project" value="UniProtKB-KW"/>
</dbReference>
<dbReference type="CDD" id="cd00054">
    <property type="entry name" value="EGF_CA"/>
    <property type="match status" value="9"/>
</dbReference>
<feature type="domain" description="G-protein coupled receptors family 2 profile 1" evidence="18">
    <location>
        <begin position="649"/>
        <end position="730"/>
    </location>
</feature>
<evidence type="ECO:0000256" key="3">
    <source>
        <dbReference type="ARBA" id="ARBA00022692"/>
    </source>
</evidence>
<dbReference type="InterPro" id="IPR009030">
    <property type="entry name" value="Growth_fac_rcpt_cys_sf"/>
</dbReference>
<evidence type="ECO:0000256" key="9">
    <source>
        <dbReference type="ARBA" id="ARBA00023157"/>
    </source>
</evidence>
<dbReference type="SMART" id="SM00181">
    <property type="entry name" value="EGF"/>
    <property type="match status" value="12"/>
</dbReference>
<dbReference type="GO" id="GO:0005615">
    <property type="term" value="C:extracellular space"/>
    <property type="evidence" value="ECO:0007669"/>
    <property type="project" value="TreeGrafter"/>
</dbReference>
<dbReference type="Gene3D" id="2.40.155.10">
    <property type="entry name" value="Green fluorescent protein"/>
    <property type="match status" value="1"/>
</dbReference>
<evidence type="ECO:0000256" key="11">
    <source>
        <dbReference type="ARBA" id="ARBA00023180"/>
    </source>
</evidence>
<dbReference type="PROSITE" id="PS00010">
    <property type="entry name" value="ASX_HYDROXYL"/>
    <property type="match status" value="10"/>
</dbReference>
<dbReference type="PROSITE" id="PS50227">
    <property type="entry name" value="G_PROTEIN_RECEP_F2_3"/>
    <property type="match status" value="1"/>
</dbReference>
<sequence>MEFLDFNVEDTCSYDYATVIAGGLQPKVYCGFTLPPGESVEAGGMSVGFVSDDDTELNGFAIKYKATDRNECILGHNCHSNATCSNTIGSYNCLCKASYRGDGKSCDWYREFNECLNETIHQCHEHANCVDTREEFYCQCKEGFKGDGKQCTDINECKEANDCHDKATCSNTIGSYQCQCLEVYVGDGKTCVDRDECVLGLFTCDSNAQCINTEGAYTCKCLPGFQGDGKSCYDINECLLEIDDCHPNATCLNNEGFYTCHCQTGLYGNGTSCFDFDECLYDTHRCHAQAQCINTYFHYNCKCKEGFSGDGFECIDVNECLGENECDQNATCSNTIGSYDCKCFDGFYGNGKECFDRDECFLRIDKCSVNASCVNAIGSYKCVCNQGLSGGGFTCFDINECLVPNICHPQATCKNTYSSYSCHCNDGYQGNGTHCEDINECEDEKMNVCNKDRGQCTNIEGAFKCHCLYPFIGDGINCDKMQETQYNVMMSFAGQTWNDQMLDESSEQFQNMAQIIQTQVTKLYNGDDGFLRSNITRLMFGSVRASIVIVLKLNNDILVDKMLASAVRGKLGNLNVKPNTFESTKLGFCVDDCSTNGICVTNSSGGEHCKCQEGFEGDGIVCIDTNECFVTNGGCQQKCINLIGTFSCACHQGFVLMDDQRSCKVESNQLTWSKYCAEEYTQGIEWDETVVGLTLRKTCPNNENKGIAKRFCNKTSKWHAPDLTECIKEGIIQIQNRYALINTSNAIDWTSIEDILSQLVYQTDPTLFVLYAGDVLTVKDLFTDILSLFTKHQKERDFQQVKIFFNTLNTLLNHVFDRGNHKAWFGIPQGPAEMFKYLDSIQAMATLLSDFMIDQMETFSTTNPENINNYQLVDVGSEIDMKIKLLEMRRFNGIQLMQESDHNSSKFSVIYSNQIFKEQVMDLLKQKGSYKPIGCWADYNRHAADVSLETKHSTLQDNYLIRTDAIEKCGAVAYDKKFNVFALHDGGACAAGPLLHQTYKQDGKASNCAFGKGGAFANDVYEITKFYTGILTISFYQVGHLMKQLLPDSTFPPSASTNTHYGELITTSILKYPSSKHSGDNKGQVRIKPTQKNAYIHGITCFKVSYTNGSIEVQDETCETRKVDGIVECVCQTMAHYLIVYNYTNVKPVAQAVKEDVYNVLIYISYGINCFCIIWSLLIHFYHKTNQASILLHSNLSFVILCTETIYVFGISTDINFDKVHCKWIIIVFQFFLASLFTWFLTLSWQSYHRLNDVIKQTYRRRRGTYILFGYGYAVLLTLISMAIFYKDFGNLSHGMCWMSRTILISVFIPPIALLIMFCVVMLGMVIGIYFSPRSSQSLPDSKTMELEKEEIYSVRDNVRATAIMLPICMLTWLFAILRVTENDDFTKYMFFFFNTIQGIAFLTVYCFLNKELAQYYLESAETTHITSPPLATINMFKATAYNGNNFKSKRTAIPAEVMYELKQQTARQ</sequence>
<feature type="domain" description="CUB" evidence="15">
    <location>
        <begin position="1"/>
        <end position="67"/>
    </location>
</feature>
<dbReference type="InterPro" id="IPR035914">
    <property type="entry name" value="Sperma_CUB_dom_sf"/>
</dbReference>
<feature type="transmembrane region" description="Helical" evidence="14">
    <location>
        <begin position="1224"/>
        <end position="1245"/>
    </location>
</feature>
<dbReference type="PROSITE" id="PS50261">
    <property type="entry name" value="G_PROTEIN_RECEP_F2_4"/>
    <property type="match status" value="1"/>
</dbReference>
<dbReference type="Gene3D" id="3.30.70.960">
    <property type="entry name" value="SEA domain"/>
    <property type="match status" value="1"/>
</dbReference>
<feature type="transmembrane region" description="Helical" evidence="14">
    <location>
        <begin position="1157"/>
        <end position="1178"/>
    </location>
</feature>
<dbReference type="InterPro" id="IPR017981">
    <property type="entry name" value="GPCR_2-like_7TM"/>
</dbReference>
<dbReference type="PANTHER" id="PTHR24042:SF5">
    <property type="entry name" value="EGF-LIKE CALCIUM-BINDING DOMAIN-CONTAINING PROTEIN"/>
    <property type="match status" value="1"/>
</dbReference>
<feature type="disulfide bond" evidence="13">
    <location>
        <begin position="589"/>
        <end position="599"/>
    </location>
</feature>
<dbReference type="Gene3D" id="2.60.120.290">
    <property type="entry name" value="Spermadhesin, CUB domain"/>
    <property type="match status" value="1"/>
</dbReference>
<evidence type="ECO:0000256" key="5">
    <source>
        <dbReference type="ARBA" id="ARBA00022737"/>
    </source>
</evidence>
<feature type="domain" description="EGF-like" evidence="17">
    <location>
        <begin position="437"/>
        <end position="479"/>
    </location>
</feature>
<dbReference type="InterPro" id="IPR051586">
    <property type="entry name" value="PKC-binding_NELL"/>
</dbReference>
<dbReference type="InterPro" id="IPR049883">
    <property type="entry name" value="NOTCH1_EGF-like"/>
</dbReference>
<evidence type="ECO:0000256" key="2">
    <source>
        <dbReference type="ARBA" id="ARBA00022536"/>
    </source>
</evidence>
<keyword evidence="21" id="KW-1185">Reference proteome</keyword>
<feature type="transmembrane region" description="Helical" evidence="14">
    <location>
        <begin position="1359"/>
        <end position="1378"/>
    </location>
</feature>
<dbReference type="FunFam" id="2.10.25.10:FF:000240">
    <property type="entry name" value="Vitamin K-dependent protein S"/>
    <property type="match status" value="1"/>
</dbReference>
<feature type="transmembrane region" description="Helical" evidence="14">
    <location>
        <begin position="1298"/>
        <end position="1331"/>
    </location>
</feature>
<feature type="domain" description="SEA" evidence="16">
    <location>
        <begin position="482"/>
        <end position="588"/>
    </location>
</feature>